<dbReference type="InterPro" id="IPR017945">
    <property type="entry name" value="DHBP_synth_RibB-like_a/b_dom"/>
</dbReference>
<dbReference type="EMBL" id="CP127294">
    <property type="protein sequence ID" value="WIX83013.1"/>
    <property type="molecule type" value="Genomic_DNA"/>
</dbReference>
<organism evidence="1 2">
    <name type="scientific">Amycolatopsis carbonis</name>
    <dbReference type="NCBI Taxonomy" id="715471"/>
    <lineage>
        <taxon>Bacteria</taxon>
        <taxon>Bacillati</taxon>
        <taxon>Actinomycetota</taxon>
        <taxon>Actinomycetes</taxon>
        <taxon>Pseudonocardiales</taxon>
        <taxon>Pseudonocardiaceae</taxon>
        <taxon>Amycolatopsis</taxon>
    </lineage>
</organism>
<reference evidence="1 2" key="1">
    <citation type="submission" date="2023-06" db="EMBL/GenBank/DDBJ databases">
        <authorList>
            <person name="Oyuntsetseg B."/>
            <person name="Kim S.B."/>
        </authorList>
    </citation>
    <scope>NUCLEOTIDE SEQUENCE [LARGE SCALE GENOMIC DNA]</scope>
    <source>
        <strain evidence="1 2">2-15</strain>
    </source>
</reference>
<name>A0A9Y2IQP3_9PSEU</name>
<proteinExistence type="predicted"/>
<evidence type="ECO:0000313" key="2">
    <source>
        <dbReference type="Proteomes" id="UP001236014"/>
    </source>
</evidence>
<dbReference type="Proteomes" id="UP001236014">
    <property type="component" value="Chromosome"/>
</dbReference>
<accession>A0A9Y2IQP3</accession>
<dbReference type="AlphaFoldDB" id="A0A9Y2IQP3"/>
<evidence type="ECO:0000313" key="1">
    <source>
        <dbReference type="EMBL" id="WIX83013.1"/>
    </source>
</evidence>
<keyword evidence="2" id="KW-1185">Reference proteome</keyword>
<dbReference type="RefSeq" id="WP_285973574.1">
    <property type="nucleotide sequence ID" value="NZ_CP127294.1"/>
</dbReference>
<gene>
    <name evidence="1" type="ORF">QRX50_20740</name>
</gene>
<dbReference type="SUPFAM" id="SSF55821">
    <property type="entry name" value="YrdC/RibB"/>
    <property type="match status" value="1"/>
</dbReference>
<dbReference type="KEGG" id="acab:QRX50_20740"/>
<sequence length="97" mass="10656">MIGEIVAEDGSMCRGERLTRFVAKHDLPVLAIADLVRYRRATERFVEHGTTSAMPTGFGDFRLQNALTRDQECPCADFRGVPGAASRCRPVSGVRTS</sequence>
<evidence type="ECO:0008006" key="3">
    <source>
        <dbReference type="Google" id="ProtNLM"/>
    </source>
</evidence>
<protein>
    <recommendedName>
        <fullName evidence="3">3,4-dihydroxy-2-butanone-4-phosphate synthase</fullName>
    </recommendedName>
</protein>
<dbReference type="Gene3D" id="3.90.870.10">
    <property type="entry name" value="DHBP synthase"/>
    <property type="match status" value="1"/>
</dbReference>